<organism evidence="4 5">
    <name type="scientific">Rhynchospora pubera</name>
    <dbReference type="NCBI Taxonomy" id="906938"/>
    <lineage>
        <taxon>Eukaryota</taxon>
        <taxon>Viridiplantae</taxon>
        <taxon>Streptophyta</taxon>
        <taxon>Embryophyta</taxon>
        <taxon>Tracheophyta</taxon>
        <taxon>Spermatophyta</taxon>
        <taxon>Magnoliopsida</taxon>
        <taxon>Liliopsida</taxon>
        <taxon>Poales</taxon>
        <taxon>Cyperaceae</taxon>
        <taxon>Cyperoideae</taxon>
        <taxon>Rhynchosporeae</taxon>
        <taxon>Rhynchospora</taxon>
    </lineage>
</organism>
<keyword evidence="1" id="KW-0175">Coiled coil</keyword>
<feature type="region of interest" description="Disordered" evidence="2">
    <location>
        <begin position="1"/>
        <end position="48"/>
    </location>
</feature>
<keyword evidence="3" id="KW-1133">Transmembrane helix</keyword>
<dbReference type="Proteomes" id="UP001140206">
    <property type="component" value="Chromosome 4"/>
</dbReference>
<evidence type="ECO:0000256" key="2">
    <source>
        <dbReference type="SAM" id="MobiDB-lite"/>
    </source>
</evidence>
<name>A0AAV8D262_9POAL</name>
<feature type="region of interest" description="Disordered" evidence="2">
    <location>
        <begin position="101"/>
        <end position="127"/>
    </location>
</feature>
<dbReference type="PANTHER" id="PTHR33868">
    <property type="entry name" value="EXPRESSED PROTEIN"/>
    <property type="match status" value="1"/>
</dbReference>
<keyword evidence="5" id="KW-1185">Reference proteome</keyword>
<feature type="compositionally biased region" description="Polar residues" evidence="2">
    <location>
        <begin position="1"/>
        <end position="13"/>
    </location>
</feature>
<comment type="caution">
    <text evidence="4">The sequence shown here is derived from an EMBL/GenBank/DDBJ whole genome shotgun (WGS) entry which is preliminary data.</text>
</comment>
<gene>
    <name evidence="4" type="ORF">LUZ62_071454</name>
</gene>
<protein>
    <submittedName>
        <fullName evidence="4">Transmembrane protein</fullName>
    </submittedName>
</protein>
<evidence type="ECO:0000313" key="5">
    <source>
        <dbReference type="Proteomes" id="UP001140206"/>
    </source>
</evidence>
<feature type="transmembrane region" description="Helical" evidence="3">
    <location>
        <begin position="227"/>
        <end position="247"/>
    </location>
</feature>
<evidence type="ECO:0000313" key="4">
    <source>
        <dbReference type="EMBL" id="KAJ4761079.1"/>
    </source>
</evidence>
<dbReference type="AlphaFoldDB" id="A0AAV8D262"/>
<evidence type="ECO:0000256" key="1">
    <source>
        <dbReference type="SAM" id="Coils"/>
    </source>
</evidence>
<evidence type="ECO:0000256" key="3">
    <source>
        <dbReference type="SAM" id="Phobius"/>
    </source>
</evidence>
<accession>A0AAV8D262</accession>
<keyword evidence="3 4" id="KW-0812">Transmembrane</keyword>
<feature type="coiled-coil region" evidence="1">
    <location>
        <begin position="146"/>
        <end position="215"/>
    </location>
</feature>
<reference evidence="4" key="1">
    <citation type="submission" date="2022-08" db="EMBL/GenBank/DDBJ databases">
        <authorList>
            <person name="Marques A."/>
        </authorList>
    </citation>
    <scope>NUCLEOTIDE SEQUENCE</scope>
    <source>
        <strain evidence="4">RhyPub2mFocal</strain>
        <tissue evidence="4">Leaves</tissue>
    </source>
</reference>
<proteinExistence type="predicted"/>
<sequence>MNPTNATPNLTSSRKLRSLSFPIHSQKPHLSRNESHKKRETMEEKQSARVPINKRGYLDWQLDQYEKEMIMSGYVLSNKPIPDLLQNCDLPPPLKFFSPIGEDEKLKPRSSSLGTTAPLLSHISSPDLHPCTKELESRQDKSSDQITDLLRALQLSQTRAREAEKEYMATTERNQQMMALLLDESLRLSAHKQWVRILETENSVLKKRKEEEKSEAKADDVTGVADMATWCLAFALCLGIAGVGLALGKCLF</sequence>
<dbReference type="EMBL" id="JAMFTS010000004">
    <property type="protein sequence ID" value="KAJ4761079.1"/>
    <property type="molecule type" value="Genomic_DNA"/>
</dbReference>
<keyword evidence="3" id="KW-0472">Membrane</keyword>
<dbReference type="PANTHER" id="PTHR33868:SF10">
    <property type="entry name" value="OS08G0483100 PROTEIN"/>
    <property type="match status" value="1"/>
</dbReference>
<feature type="compositionally biased region" description="Basic residues" evidence="2">
    <location>
        <begin position="26"/>
        <end position="39"/>
    </location>
</feature>